<dbReference type="OrthoDB" id="6141102at2759"/>
<dbReference type="PANTHER" id="PTHR45747:SF4">
    <property type="entry name" value="HISTONE-LYSINE N-METHYLTRANSFERASE E(Z)"/>
    <property type="match status" value="1"/>
</dbReference>
<accession>A0A9Q5HS74</accession>
<name>A0A9Q5HS74_SANBA</name>
<dbReference type="EMBL" id="LNZH02000212">
    <property type="protein sequence ID" value="OCB85032.1"/>
    <property type="molecule type" value="Genomic_DNA"/>
</dbReference>
<dbReference type="GO" id="GO:0003682">
    <property type="term" value="F:chromatin binding"/>
    <property type="evidence" value="ECO:0007669"/>
    <property type="project" value="TreeGrafter"/>
</dbReference>
<evidence type="ECO:0000256" key="1">
    <source>
        <dbReference type="ARBA" id="ARBA00023015"/>
    </source>
</evidence>
<dbReference type="SUPFAM" id="SSF82199">
    <property type="entry name" value="SET domain"/>
    <property type="match status" value="1"/>
</dbReference>
<dbReference type="PROSITE" id="PS50280">
    <property type="entry name" value="SET"/>
    <property type="match status" value="1"/>
</dbReference>
<evidence type="ECO:0000259" key="3">
    <source>
        <dbReference type="PROSITE" id="PS50280"/>
    </source>
</evidence>
<evidence type="ECO:0000313" key="4">
    <source>
        <dbReference type="EMBL" id="OCB85032.1"/>
    </source>
</evidence>
<evidence type="ECO:0000256" key="2">
    <source>
        <dbReference type="ARBA" id="ARBA00023163"/>
    </source>
</evidence>
<proteinExistence type="predicted"/>
<gene>
    <name evidence="4" type="ORF">A7U60_g7989</name>
</gene>
<keyword evidence="2" id="KW-0804">Transcription</keyword>
<dbReference type="Pfam" id="PF00856">
    <property type="entry name" value="SET"/>
    <property type="match status" value="1"/>
</dbReference>
<keyword evidence="5" id="KW-1185">Reference proteome</keyword>
<feature type="domain" description="SET" evidence="3">
    <location>
        <begin position="405"/>
        <end position="520"/>
    </location>
</feature>
<evidence type="ECO:0000313" key="5">
    <source>
        <dbReference type="Proteomes" id="UP000757232"/>
    </source>
</evidence>
<reference evidence="4" key="1">
    <citation type="submission" date="2016-06" db="EMBL/GenBank/DDBJ databases">
        <title>Draft Genome sequence of the fungus Inonotus baumii.</title>
        <authorList>
            <person name="Zhu H."/>
            <person name="Lin W."/>
        </authorList>
    </citation>
    <scope>NUCLEOTIDE SEQUENCE</scope>
    <source>
        <strain evidence="4">821</strain>
    </source>
</reference>
<dbReference type="AlphaFoldDB" id="A0A9Q5HS74"/>
<keyword evidence="1" id="KW-0805">Transcription regulation</keyword>
<dbReference type="GO" id="GO:0031507">
    <property type="term" value="P:heterochromatin formation"/>
    <property type="evidence" value="ECO:0007669"/>
    <property type="project" value="TreeGrafter"/>
</dbReference>
<dbReference type="PANTHER" id="PTHR45747">
    <property type="entry name" value="HISTONE-LYSINE N-METHYLTRANSFERASE E(Z)"/>
    <property type="match status" value="1"/>
</dbReference>
<protein>
    <submittedName>
        <fullName evidence="4">SET-domain-containing protein</fullName>
    </submittedName>
</protein>
<dbReference type="SMART" id="SM00317">
    <property type="entry name" value="SET"/>
    <property type="match status" value="1"/>
</dbReference>
<dbReference type="Gene3D" id="2.170.270.10">
    <property type="entry name" value="SET domain"/>
    <property type="match status" value="1"/>
</dbReference>
<dbReference type="Proteomes" id="UP000757232">
    <property type="component" value="Unassembled WGS sequence"/>
</dbReference>
<dbReference type="GO" id="GO:0035098">
    <property type="term" value="C:ESC/E(Z) complex"/>
    <property type="evidence" value="ECO:0007669"/>
    <property type="project" value="TreeGrafter"/>
</dbReference>
<dbReference type="InterPro" id="IPR046341">
    <property type="entry name" value="SET_dom_sf"/>
</dbReference>
<dbReference type="GO" id="GO:0046976">
    <property type="term" value="F:histone H3K27 methyltransferase activity"/>
    <property type="evidence" value="ECO:0007669"/>
    <property type="project" value="TreeGrafter"/>
</dbReference>
<organism evidence="4 5">
    <name type="scientific">Sanghuangporus baumii</name>
    <name type="common">Phellinus baumii</name>
    <dbReference type="NCBI Taxonomy" id="108892"/>
    <lineage>
        <taxon>Eukaryota</taxon>
        <taxon>Fungi</taxon>
        <taxon>Dikarya</taxon>
        <taxon>Basidiomycota</taxon>
        <taxon>Agaricomycotina</taxon>
        <taxon>Agaricomycetes</taxon>
        <taxon>Hymenochaetales</taxon>
        <taxon>Hymenochaetaceae</taxon>
        <taxon>Sanghuangporus</taxon>
    </lineage>
</organism>
<dbReference type="InterPro" id="IPR001214">
    <property type="entry name" value="SET_dom"/>
</dbReference>
<dbReference type="InterPro" id="IPR045318">
    <property type="entry name" value="EZH1/2-like"/>
</dbReference>
<comment type="caution">
    <text evidence="4">The sequence shown here is derived from an EMBL/GenBank/DDBJ whole genome shotgun (WGS) entry which is preliminary data.</text>
</comment>
<sequence length="527" mass="59576">MSEAEDEAVSSLITSVYNDVWDEFYAWEQDYCASEIHSLQSDITKTDASGESLESESTDIVSPQSFFTNIPASPDSLHWENPSEKVERRDEAAALVDYKMVHLKAPKLNPTPCYESCSSMSTSVFAGDDSDDMPFVPFPGSNFDFAGYRNHHERFAWEKERLDPDKETIILESIRRLNNYHDIPLEHIKRVLLPSVPISKLGQRDLLQWTSFENRHDEIPASPSLPEHWDTKARFDGIVKHFCPNLNCIEAFCSLHEEVPPVGPPNNASAGEKLGTDSGPCGSHCYLSASSTPNEAEEVELNEAIRSTMATILSVCPDLTDCQLAIACNRTCRKTHAIRQKLDLPAQGRTSSIRTDDSGWDDLTNTVINKLAYHVPTRVHATRRRTVLAIVIRRTARRVVDVHHNRTIVKQSKFGFGLFLDQAVHAGELILEYTGEIIYESTVDSRAFFNEFRGRNYVYKLNNTLSIDASKLGNESRFINHDRERVNCCAKYMLVNGVQRIGIYADKHLKPGTELYLDYGNEFFKEG</sequence>